<evidence type="ECO:0000313" key="2">
    <source>
        <dbReference type="EMBL" id="KKN61680.1"/>
    </source>
</evidence>
<feature type="transmembrane region" description="Helical" evidence="1">
    <location>
        <begin position="189"/>
        <end position="207"/>
    </location>
</feature>
<dbReference type="EMBL" id="LAZR01000650">
    <property type="protein sequence ID" value="KKN61680.1"/>
    <property type="molecule type" value="Genomic_DNA"/>
</dbReference>
<keyword evidence="1" id="KW-0472">Membrane</keyword>
<organism evidence="2">
    <name type="scientific">marine sediment metagenome</name>
    <dbReference type="NCBI Taxonomy" id="412755"/>
    <lineage>
        <taxon>unclassified sequences</taxon>
        <taxon>metagenomes</taxon>
        <taxon>ecological metagenomes</taxon>
    </lineage>
</organism>
<keyword evidence="1" id="KW-1133">Transmembrane helix</keyword>
<feature type="transmembrane region" description="Helical" evidence="1">
    <location>
        <begin position="66"/>
        <end position="87"/>
    </location>
</feature>
<accession>A0A0F9RZ06</accession>
<feature type="transmembrane region" description="Helical" evidence="1">
    <location>
        <begin position="163"/>
        <end position="183"/>
    </location>
</feature>
<gene>
    <name evidence="2" type="ORF">LCGC14_0519550</name>
</gene>
<reference evidence="2" key="1">
    <citation type="journal article" date="2015" name="Nature">
        <title>Complex archaea that bridge the gap between prokaryotes and eukaryotes.</title>
        <authorList>
            <person name="Spang A."/>
            <person name="Saw J.H."/>
            <person name="Jorgensen S.L."/>
            <person name="Zaremba-Niedzwiedzka K."/>
            <person name="Martijn J."/>
            <person name="Lind A.E."/>
            <person name="van Eijk R."/>
            <person name="Schleper C."/>
            <person name="Guy L."/>
            <person name="Ettema T.J."/>
        </authorList>
    </citation>
    <scope>NUCLEOTIDE SEQUENCE</scope>
</reference>
<comment type="caution">
    <text evidence="2">The sequence shown here is derived from an EMBL/GenBank/DDBJ whole genome shotgun (WGS) entry which is preliminary data.</text>
</comment>
<sequence length="234" mass="28094">MDLIEKLNEYYDKGQLDSSEKKEFWLLVSNFKIKYEHVPKELADKFGEIKAKNTPWNLYSVRSGTLLGAITLLLGIIAWIWWFLFYIVTRSTPLTIFEIEYWMGFLLWMGFIFLIMEGPHELSHLITAYLCKIKFNGWGIYKFQPTWDIEYSSYMQSSFNKRALTHLIGTPINLFQYLLHLIITTFLNSNFWLLWIPFLLIYTWLIWKGVREGYGDLPRSYKELKRKKLHQEKM</sequence>
<name>A0A0F9RZ06_9ZZZZ</name>
<evidence type="ECO:0000256" key="1">
    <source>
        <dbReference type="SAM" id="Phobius"/>
    </source>
</evidence>
<protein>
    <submittedName>
        <fullName evidence="2">Uncharacterized protein</fullName>
    </submittedName>
</protein>
<feature type="transmembrane region" description="Helical" evidence="1">
    <location>
        <begin position="99"/>
        <end position="116"/>
    </location>
</feature>
<dbReference type="AlphaFoldDB" id="A0A0F9RZ06"/>
<keyword evidence="1" id="KW-0812">Transmembrane</keyword>
<proteinExistence type="predicted"/>